<organism evidence="2 3">
    <name type="scientific">Manduca sexta</name>
    <name type="common">Tobacco hawkmoth</name>
    <name type="synonym">Tobacco hornworm</name>
    <dbReference type="NCBI Taxonomy" id="7130"/>
    <lineage>
        <taxon>Eukaryota</taxon>
        <taxon>Metazoa</taxon>
        <taxon>Ecdysozoa</taxon>
        <taxon>Arthropoda</taxon>
        <taxon>Hexapoda</taxon>
        <taxon>Insecta</taxon>
        <taxon>Pterygota</taxon>
        <taxon>Neoptera</taxon>
        <taxon>Endopterygota</taxon>
        <taxon>Lepidoptera</taxon>
        <taxon>Glossata</taxon>
        <taxon>Ditrysia</taxon>
        <taxon>Bombycoidea</taxon>
        <taxon>Sphingidae</taxon>
        <taxon>Sphinginae</taxon>
        <taxon>Sphingini</taxon>
        <taxon>Manduca</taxon>
    </lineage>
</organism>
<dbReference type="AlphaFoldDB" id="A0A921Z826"/>
<reference evidence="2" key="1">
    <citation type="journal article" date="2016" name="Insect Biochem. Mol. Biol.">
        <title>Multifaceted biological insights from a draft genome sequence of the tobacco hornworm moth, Manduca sexta.</title>
        <authorList>
            <person name="Kanost M.R."/>
            <person name="Arrese E.L."/>
            <person name="Cao X."/>
            <person name="Chen Y.R."/>
            <person name="Chellapilla S."/>
            <person name="Goldsmith M.R."/>
            <person name="Grosse-Wilde E."/>
            <person name="Heckel D.G."/>
            <person name="Herndon N."/>
            <person name="Jiang H."/>
            <person name="Papanicolaou A."/>
            <person name="Qu J."/>
            <person name="Soulages J.L."/>
            <person name="Vogel H."/>
            <person name="Walters J."/>
            <person name="Waterhouse R.M."/>
            <person name="Ahn S.J."/>
            <person name="Almeida F.C."/>
            <person name="An C."/>
            <person name="Aqrawi P."/>
            <person name="Bretschneider A."/>
            <person name="Bryant W.B."/>
            <person name="Bucks S."/>
            <person name="Chao H."/>
            <person name="Chevignon G."/>
            <person name="Christen J.M."/>
            <person name="Clarke D.F."/>
            <person name="Dittmer N.T."/>
            <person name="Ferguson L.C.F."/>
            <person name="Garavelou S."/>
            <person name="Gordon K.H.J."/>
            <person name="Gunaratna R.T."/>
            <person name="Han Y."/>
            <person name="Hauser F."/>
            <person name="He Y."/>
            <person name="Heidel-Fischer H."/>
            <person name="Hirsh A."/>
            <person name="Hu Y."/>
            <person name="Jiang H."/>
            <person name="Kalra D."/>
            <person name="Klinner C."/>
            <person name="Konig C."/>
            <person name="Kovar C."/>
            <person name="Kroll A.R."/>
            <person name="Kuwar S.S."/>
            <person name="Lee S.L."/>
            <person name="Lehman R."/>
            <person name="Li K."/>
            <person name="Li Z."/>
            <person name="Liang H."/>
            <person name="Lovelace S."/>
            <person name="Lu Z."/>
            <person name="Mansfield J.H."/>
            <person name="McCulloch K.J."/>
            <person name="Mathew T."/>
            <person name="Morton B."/>
            <person name="Muzny D.M."/>
            <person name="Neunemann D."/>
            <person name="Ongeri F."/>
            <person name="Pauchet Y."/>
            <person name="Pu L.L."/>
            <person name="Pyrousis I."/>
            <person name="Rao X.J."/>
            <person name="Redding A."/>
            <person name="Roesel C."/>
            <person name="Sanchez-Gracia A."/>
            <person name="Schaack S."/>
            <person name="Shukla A."/>
            <person name="Tetreau G."/>
            <person name="Wang Y."/>
            <person name="Xiong G.H."/>
            <person name="Traut W."/>
            <person name="Walsh T.K."/>
            <person name="Worley K.C."/>
            <person name="Wu D."/>
            <person name="Wu W."/>
            <person name="Wu Y.Q."/>
            <person name="Zhang X."/>
            <person name="Zou Z."/>
            <person name="Zucker H."/>
            <person name="Briscoe A.D."/>
            <person name="Burmester T."/>
            <person name="Clem R.J."/>
            <person name="Feyereisen R."/>
            <person name="Grimmelikhuijzen C.J.P."/>
            <person name="Hamodrakas S.J."/>
            <person name="Hansson B.S."/>
            <person name="Huguet E."/>
            <person name="Jermiin L.S."/>
            <person name="Lan Q."/>
            <person name="Lehman H.K."/>
            <person name="Lorenzen M."/>
            <person name="Merzendorfer H."/>
            <person name="Michalopoulos I."/>
            <person name="Morton D.B."/>
            <person name="Muthukrishnan S."/>
            <person name="Oakeshott J.G."/>
            <person name="Palmer W."/>
            <person name="Park Y."/>
            <person name="Passarelli A.L."/>
            <person name="Rozas J."/>
            <person name="Schwartz L.M."/>
            <person name="Smith W."/>
            <person name="Southgate A."/>
            <person name="Vilcinskas A."/>
            <person name="Vogt R."/>
            <person name="Wang P."/>
            <person name="Werren J."/>
            <person name="Yu X.Q."/>
            <person name="Zhou J.J."/>
            <person name="Brown S.J."/>
            <person name="Scherer S.E."/>
            <person name="Richards S."/>
            <person name="Blissard G.W."/>
        </authorList>
    </citation>
    <scope>NUCLEOTIDE SEQUENCE</scope>
</reference>
<evidence type="ECO:0000259" key="1">
    <source>
        <dbReference type="Pfam" id="PF00078"/>
    </source>
</evidence>
<sequence>MTQKNMAILNIYRIMGIHGSLLRWCESYLKNRSQLIAIRGFTSKIFTVPSGVPQGSHLGPLFFLVFINDICDNIDSKYKLFADDLKLYRTIKTTADIRTLQWDIDKIYRWCLQNNMHLNFDKCHFIKFSRKKNTFIANYTIHNNPLSEVAYIKDLGIIFDRKINFKNHFDHVISNSSKLSGFLVREMKIFKEPLVTISIYNSIIRSMLEYSSPVWNPFYQAHSNRIEMVQKRFLYHLCYSDNKCRTFNSYLEKLNHYRMTTLKVRRKISDLIFLYKLLHGKINSPQLLQAINISIPRPCSRLSNRKTFVLPTS</sequence>
<comment type="caution">
    <text evidence="2">The sequence shown here is derived from an EMBL/GenBank/DDBJ whole genome shotgun (WGS) entry which is preliminary data.</text>
</comment>
<gene>
    <name evidence="2" type="ORF">O3G_MSEX007903</name>
</gene>
<dbReference type="EMBL" id="JH668434">
    <property type="protein sequence ID" value="KAG6452984.1"/>
    <property type="molecule type" value="Genomic_DNA"/>
</dbReference>
<evidence type="ECO:0000313" key="3">
    <source>
        <dbReference type="Proteomes" id="UP000791440"/>
    </source>
</evidence>
<evidence type="ECO:0000313" key="2">
    <source>
        <dbReference type="EMBL" id="KAG6452984.1"/>
    </source>
</evidence>
<accession>A0A921Z826</accession>
<dbReference type="Proteomes" id="UP000791440">
    <property type="component" value="Unassembled WGS sequence"/>
</dbReference>
<proteinExistence type="predicted"/>
<dbReference type="PANTHER" id="PTHR33332">
    <property type="entry name" value="REVERSE TRANSCRIPTASE DOMAIN-CONTAINING PROTEIN"/>
    <property type="match status" value="1"/>
</dbReference>
<reference evidence="2" key="2">
    <citation type="submission" date="2020-12" db="EMBL/GenBank/DDBJ databases">
        <authorList>
            <person name="Kanost M."/>
        </authorList>
    </citation>
    <scope>NUCLEOTIDE SEQUENCE</scope>
</reference>
<dbReference type="InterPro" id="IPR000477">
    <property type="entry name" value="RT_dom"/>
</dbReference>
<keyword evidence="3" id="KW-1185">Reference proteome</keyword>
<feature type="domain" description="Reverse transcriptase" evidence="1">
    <location>
        <begin position="17"/>
        <end position="127"/>
    </location>
</feature>
<protein>
    <recommendedName>
        <fullName evidence="1">Reverse transcriptase domain-containing protein</fullName>
    </recommendedName>
</protein>
<name>A0A921Z826_MANSE</name>
<dbReference type="Pfam" id="PF00078">
    <property type="entry name" value="RVT_1"/>
    <property type="match status" value="1"/>
</dbReference>